<dbReference type="SUPFAM" id="SSF56954">
    <property type="entry name" value="Outer membrane efflux proteins (OEP)"/>
    <property type="match status" value="1"/>
</dbReference>
<accession>A0A940DMZ6</accession>
<dbReference type="EMBL" id="JADIMJ010000065">
    <property type="protein sequence ID" value="MBO8453899.1"/>
    <property type="molecule type" value="Genomic_DNA"/>
</dbReference>
<dbReference type="InterPro" id="IPR051906">
    <property type="entry name" value="TolC-like"/>
</dbReference>
<reference evidence="8" key="2">
    <citation type="journal article" date="2021" name="PeerJ">
        <title>Extensive microbial diversity within the chicken gut microbiome revealed by metagenomics and culture.</title>
        <authorList>
            <person name="Gilroy R."/>
            <person name="Ravi A."/>
            <person name="Getino M."/>
            <person name="Pursley I."/>
            <person name="Horton D.L."/>
            <person name="Alikhan N.F."/>
            <person name="Baker D."/>
            <person name="Gharbi K."/>
            <person name="Hall N."/>
            <person name="Watson M."/>
            <person name="Adriaenssens E.M."/>
            <person name="Foster-Nyarko E."/>
            <person name="Jarju S."/>
            <person name="Secka A."/>
            <person name="Antonio M."/>
            <person name="Oren A."/>
            <person name="Chaudhuri R.R."/>
            <person name="La Ragione R."/>
            <person name="Hildebrand F."/>
            <person name="Pallen M.J."/>
        </authorList>
    </citation>
    <scope>NUCLEOTIDE SEQUENCE</scope>
    <source>
        <strain evidence="8">F1-3629</strain>
    </source>
</reference>
<name>A0A940DMZ6_9BACT</name>
<reference evidence="8" key="1">
    <citation type="submission" date="2020-10" db="EMBL/GenBank/DDBJ databases">
        <authorList>
            <person name="Gilroy R."/>
        </authorList>
    </citation>
    <scope>NUCLEOTIDE SEQUENCE</scope>
    <source>
        <strain evidence="8">F1-3629</strain>
    </source>
</reference>
<keyword evidence="3" id="KW-0813">Transport</keyword>
<dbReference type="Pfam" id="PF02321">
    <property type="entry name" value="OEP"/>
    <property type="match status" value="2"/>
</dbReference>
<gene>
    <name evidence="8" type="ORF">IAC07_04135</name>
</gene>
<dbReference type="Proteomes" id="UP000771749">
    <property type="component" value="Unassembled WGS sequence"/>
</dbReference>
<evidence type="ECO:0000256" key="6">
    <source>
        <dbReference type="ARBA" id="ARBA00023136"/>
    </source>
</evidence>
<keyword evidence="5" id="KW-0812">Transmembrane</keyword>
<dbReference type="GO" id="GO:0015562">
    <property type="term" value="F:efflux transmembrane transporter activity"/>
    <property type="evidence" value="ECO:0007669"/>
    <property type="project" value="InterPro"/>
</dbReference>
<evidence type="ECO:0000313" key="8">
    <source>
        <dbReference type="EMBL" id="MBO8453899.1"/>
    </source>
</evidence>
<organism evidence="8 9">
    <name type="scientific">Candidatus Cryptobacteroides gallistercoris</name>
    <dbReference type="NCBI Taxonomy" id="2840765"/>
    <lineage>
        <taxon>Bacteria</taxon>
        <taxon>Pseudomonadati</taxon>
        <taxon>Bacteroidota</taxon>
        <taxon>Bacteroidia</taxon>
        <taxon>Bacteroidales</taxon>
        <taxon>Candidatus Cryptobacteroides</taxon>
    </lineage>
</organism>
<keyword evidence="6" id="KW-0472">Membrane</keyword>
<keyword evidence="7" id="KW-0998">Cell outer membrane</keyword>
<sequence length="468" mass="52504">MKNSVIPAFVAVFTIFSSLSFRTAASEKPRYMLSLEDCKALALENSAAVRNAGLDVYAARAQKQEAFAEYFPKVSVNAFAFYAFDPMLEIGVTDIFGKSDFSQNLQNVLSSLAASYGFDPVYSTLRHGVSATVSVMQPVFAGGRIVNGNRLASLGVEAAGLQQNMTRRRTEEEIEKSYWQVISLEEKRKTLDQLQSLVDTLYKDVSSAYAAGLVTRNELLQVSLRQNELKSGKIQVRNGIRLAKMNLFNSVGLQYNPYSTVRNDSIPYIDDIVLTDRLDSLSPPQAYYRPEEEIAAGMEESRLLDISVRAKELEKEMAMGEALPQIGVGVSYGYNRMITDGRMNGAVYAMVQIPLSDWGKTSRKMQRYDTQIEKARNDQEYLNARLVLQVRKLWLDLESSWEQMLVARESVSAAEASVSELTAYHEAGMSPLSELLQAQSRLRQASDEYVDRSIDYRVALRAYLDLCR</sequence>
<evidence type="ECO:0000313" key="9">
    <source>
        <dbReference type="Proteomes" id="UP000771749"/>
    </source>
</evidence>
<comment type="similarity">
    <text evidence="2">Belongs to the outer membrane factor (OMF) (TC 1.B.17) family.</text>
</comment>
<evidence type="ECO:0000256" key="7">
    <source>
        <dbReference type="ARBA" id="ARBA00023237"/>
    </source>
</evidence>
<protein>
    <submittedName>
        <fullName evidence="8">TolC family protein</fullName>
    </submittedName>
</protein>
<dbReference type="GO" id="GO:1990281">
    <property type="term" value="C:efflux pump complex"/>
    <property type="evidence" value="ECO:0007669"/>
    <property type="project" value="TreeGrafter"/>
</dbReference>
<comment type="caution">
    <text evidence="8">The sequence shown here is derived from an EMBL/GenBank/DDBJ whole genome shotgun (WGS) entry which is preliminary data.</text>
</comment>
<proteinExistence type="inferred from homology"/>
<dbReference type="Gene3D" id="1.20.1600.10">
    <property type="entry name" value="Outer membrane efflux proteins (OEP)"/>
    <property type="match status" value="1"/>
</dbReference>
<comment type="subcellular location">
    <subcellularLocation>
        <location evidence="1">Cell outer membrane</location>
    </subcellularLocation>
</comment>
<evidence type="ECO:0000256" key="5">
    <source>
        <dbReference type="ARBA" id="ARBA00022692"/>
    </source>
</evidence>
<dbReference type="GO" id="GO:0009279">
    <property type="term" value="C:cell outer membrane"/>
    <property type="evidence" value="ECO:0007669"/>
    <property type="project" value="UniProtKB-SubCell"/>
</dbReference>
<dbReference type="AlphaFoldDB" id="A0A940DMZ6"/>
<keyword evidence="4" id="KW-1134">Transmembrane beta strand</keyword>
<evidence type="ECO:0000256" key="1">
    <source>
        <dbReference type="ARBA" id="ARBA00004442"/>
    </source>
</evidence>
<evidence type="ECO:0000256" key="3">
    <source>
        <dbReference type="ARBA" id="ARBA00022448"/>
    </source>
</evidence>
<evidence type="ECO:0000256" key="4">
    <source>
        <dbReference type="ARBA" id="ARBA00022452"/>
    </source>
</evidence>
<dbReference type="GO" id="GO:0015288">
    <property type="term" value="F:porin activity"/>
    <property type="evidence" value="ECO:0007669"/>
    <property type="project" value="TreeGrafter"/>
</dbReference>
<dbReference type="InterPro" id="IPR003423">
    <property type="entry name" value="OMP_efflux"/>
</dbReference>
<dbReference type="PANTHER" id="PTHR30026">
    <property type="entry name" value="OUTER MEMBRANE PROTEIN TOLC"/>
    <property type="match status" value="1"/>
</dbReference>
<evidence type="ECO:0000256" key="2">
    <source>
        <dbReference type="ARBA" id="ARBA00007613"/>
    </source>
</evidence>
<dbReference type="PANTHER" id="PTHR30026:SF20">
    <property type="entry name" value="OUTER MEMBRANE PROTEIN TOLC"/>
    <property type="match status" value="1"/>
</dbReference>